<dbReference type="InterPro" id="IPR037721">
    <property type="entry name" value="Ferlin"/>
</dbReference>
<accession>A0A8X6K7M2</accession>
<evidence type="ECO:0000256" key="2">
    <source>
        <dbReference type="ARBA" id="ARBA00022692"/>
    </source>
</evidence>
<dbReference type="OrthoDB" id="6436656at2759"/>
<evidence type="ECO:0000313" key="8">
    <source>
        <dbReference type="Proteomes" id="UP000887116"/>
    </source>
</evidence>
<dbReference type="Proteomes" id="UP000887116">
    <property type="component" value="Unassembled WGS sequence"/>
</dbReference>
<dbReference type="PANTHER" id="PTHR12546:SF60">
    <property type="entry name" value="MISFIRE, ISOFORM F"/>
    <property type="match status" value="1"/>
</dbReference>
<comment type="caution">
    <text evidence="7">The sequence shown here is derived from an EMBL/GenBank/DDBJ whole genome shotgun (WGS) entry which is preliminary data.</text>
</comment>
<evidence type="ECO:0000256" key="5">
    <source>
        <dbReference type="ARBA" id="ARBA00023136"/>
    </source>
</evidence>
<keyword evidence="2" id="KW-0812">Transmembrane</keyword>
<dbReference type="PANTHER" id="PTHR12546">
    <property type="entry name" value="FER-1-LIKE"/>
    <property type="match status" value="1"/>
</dbReference>
<dbReference type="GO" id="GO:0007009">
    <property type="term" value="P:plasma membrane organization"/>
    <property type="evidence" value="ECO:0007669"/>
    <property type="project" value="TreeGrafter"/>
</dbReference>
<name>A0A8X6K7M2_TRICU</name>
<dbReference type="EMBL" id="BMAO01029923">
    <property type="protein sequence ID" value="GFQ64501.1"/>
    <property type="molecule type" value="Genomic_DNA"/>
</dbReference>
<keyword evidence="4" id="KW-1133">Transmembrane helix</keyword>
<feature type="domain" description="Ferlin B-domain" evidence="6">
    <location>
        <begin position="2"/>
        <end position="70"/>
    </location>
</feature>
<evidence type="ECO:0000313" key="7">
    <source>
        <dbReference type="EMBL" id="GFQ64501.1"/>
    </source>
</evidence>
<protein>
    <submittedName>
        <fullName evidence="7">Otoferlin</fullName>
    </submittedName>
</protein>
<comment type="subcellular location">
    <subcellularLocation>
        <location evidence="1">Membrane</location>
    </subcellularLocation>
</comment>
<organism evidence="7 8">
    <name type="scientific">Trichonephila clavata</name>
    <name type="common">Joro spider</name>
    <name type="synonym">Nephila clavata</name>
    <dbReference type="NCBI Taxonomy" id="2740835"/>
    <lineage>
        <taxon>Eukaryota</taxon>
        <taxon>Metazoa</taxon>
        <taxon>Ecdysozoa</taxon>
        <taxon>Arthropoda</taxon>
        <taxon>Chelicerata</taxon>
        <taxon>Arachnida</taxon>
        <taxon>Araneae</taxon>
        <taxon>Araneomorphae</taxon>
        <taxon>Entelegynae</taxon>
        <taxon>Araneoidea</taxon>
        <taxon>Nephilidae</taxon>
        <taxon>Trichonephila</taxon>
    </lineage>
</organism>
<dbReference type="InterPro" id="IPR035892">
    <property type="entry name" value="C2_domain_sf"/>
</dbReference>
<keyword evidence="5" id="KW-0472">Membrane</keyword>
<keyword evidence="8" id="KW-1185">Reference proteome</keyword>
<dbReference type="SMART" id="SM01201">
    <property type="entry name" value="FerB"/>
    <property type="match status" value="1"/>
</dbReference>
<dbReference type="SUPFAM" id="SSF49562">
    <property type="entry name" value="C2 domain (Calcium/lipid-binding domain, CaLB)"/>
    <property type="match status" value="1"/>
</dbReference>
<evidence type="ECO:0000256" key="4">
    <source>
        <dbReference type="ARBA" id="ARBA00022989"/>
    </source>
</evidence>
<sequence>MMPNVIVWMESGGKRIAYAKIRARELLFAVREYERGIHCGKSMTLFFNAFGRKEDDALPAIMECYLWLGLAKQMSYCVKDLTLGYTVDYGFEAPQEAERIPRTLHYFAKTVFQLRAHIYQARSLPWNDISYLPNCVAKVFVRNQERSSQVYDSIGKSKNYL</sequence>
<keyword evidence="3" id="KW-0677">Repeat</keyword>
<proteinExistence type="predicted"/>
<reference evidence="7" key="1">
    <citation type="submission" date="2020-07" db="EMBL/GenBank/DDBJ databases">
        <title>Multicomponent nature underlies the extraordinary mechanical properties of spider dragline silk.</title>
        <authorList>
            <person name="Kono N."/>
            <person name="Nakamura H."/>
            <person name="Mori M."/>
            <person name="Yoshida Y."/>
            <person name="Ohtoshi R."/>
            <person name="Malay A.D."/>
            <person name="Moran D.A.P."/>
            <person name="Tomita M."/>
            <person name="Numata K."/>
            <person name="Arakawa K."/>
        </authorList>
    </citation>
    <scope>NUCLEOTIDE SEQUENCE</scope>
</reference>
<dbReference type="GO" id="GO:0016020">
    <property type="term" value="C:membrane"/>
    <property type="evidence" value="ECO:0007669"/>
    <property type="project" value="UniProtKB-SubCell"/>
</dbReference>
<dbReference type="AlphaFoldDB" id="A0A8X6K7M2"/>
<evidence type="ECO:0000256" key="3">
    <source>
        <dbReference type="ARBA" id="ARBA00022737"/>
    </source>
</evidence>
<evidence type="ECO:0000259" key="6">
    <source>
        <dbReference type="SMART" id="SM01201"/>
    </source>
</evidence>
<gene>
    <name evidence="7" type="primary">Otof</name>
    <name evidence="7" type="ORF">TNCT_433591</name>
</gene>
<evidence type="ECO:0000256" key="1">
    <source>
        <dbReference type="ARBA" id="ARBA00004370"/>
    </source>
</evidence>
<dbReference type="Pfam" id="PF08150">
    <property type="entry name" value="FerB"/>
    <property type="match status" value="1"/>
</dbReference>
<dbReference type="InterPro" id="IPR012561">
    <property type="entry name" value="Ferlin_B-domain"/>
</dbReference>